<dbReference type="AlphaFoldDB" id="A0A5S4H3T4"/>
<dbReference type="SUPFAM" id="SSF53335">
    <property type="entry name" value="S-adenosyl-L-methionine-dependent methyltransferases"/>
    <property type="match status" value="1"/>
</dbReference>
<reference evidence="2 3" key="1">
    <citation type="submission" date="2019-05" db="EMBL/GenBank/DDBJ databases">
        <title>Draft genome sequence of Nonomuraea zeae DSM 100528.</title>
        <authorList>
            <person name="Saricaoglu S."/>
            <person name="Isik K."/>
        </authorList>
    </citation>
    <scope>NUCLEOTIDE SEQUENCE [LARGE SCALE GENOMIC DNA]</scope>
    <source>
        <strain evidence="2 3">DSM 100528</strain>
    </source>
</reference>
<accession>A0A5S4H3T4</accession>
<organism evidence="2 3">
    <name type="scientific">Nonomuraea zeae</name>
    <dbReference type="NCBI Taxonomy" id="1642303"/>
    <lineage>
        <taxon>Bacteria</taxon>
        <taxon>Bacillati</taxon>
        <taxon>Actinomycetota</taxon>
        <taxon>Actinomycetes</taxon>
        <taxon>Streptosporangiales</taxon>
        <taxon>Streptosporangiaceae</taxon>
        <taxon>Nonomuraea</taxon>
    </lineage>
</organism>
<proteinExistence type="predicted"/>
<protein>
    <submittedName>
        <fullName evidence="2">Class I SAM-dependent methyltransferase</fullName>
    </submittedName>
</protein>
<dbReference type="OrthoDB" id="189743at2"/>
<evidence type="ECO:0000259" key="1">
    <source>
        <dbReference type="Pfam" id="PF13649"/>
    </source>
</evidence>
<dbReference type="Pfam" id="PF13649">
    <property type="entry name" value="Methyltransf_25"/>
    <property type="match status" value="1"/>
</dbReference>
<dbReference type="GO" id="GO:0032259">
    <property type="term" value="P:methylation"/>
    <property type="evidence" value="ECO:0007669"/>
    <property type="project" value="UniProtKB-KW"/>
</dbReference>
<keyword evidence="2" id="KW-0489">Methyltransferase</keyword>
<keyword evidence="2" id="KW-0808">Transferase</keyword>
<dbReference type="InterPro" id="IPR029063">
    <property type="entry name" value="SAM-dependent_MTases_sf"/>
</dbReference>
<dbReference type="GO" id="GO:0008168">
    <property type="term" value="F:methyltransferase activity"/>
    <property type="evidence" value="ECO:0007669"/>
    <property type="project" value="UniProtKB-KW"/>
</dbReference>
<feature type="domain" description="Methyltransferase" evidence="1">
    <location>
        <begin position="135"/>
        <end position="227"/>
    </location>
</feature>
<dbReference type="CDD" id="cd02440">
    <property type="entry name" value="AdoMet_MTases"/>
    <property type="match status" value="1"/>
</dbReference>
<keyword evidence="3" id="KW-1185">Reference proteome</keyword>
<evidence type="ECO:0000313" key="2">
    <source>
        <dbReference type="EMBL" id="TMR39918.1"/>
    </source>
</evidence>
<dbReference type="EMBL" id="VCKX01000001">
    <property type="protein sequence ID" value="TMR39918.1"/>
    <property type="molecule type" value="Genomic_DNA"/>
</dbReference>
<evidence type="ECO:0000313" key="3">
    <source>
        <dbReference type="Proteomes" id="UP000306628"/>
    </source>
</evidence>
<dbReference type="Gene3D" id="3.40.50.150">
    <property type="entry name" value="Vaccinia Virus protein VP39"/>
    <property type="match status" value="1"/>
</dbReference>
<comment type="caution">
    <text evidence="2">The sequence shown here is derived from an EMBL/GenBank/DDBJ whole genome shotgun (WGS) entry which is preliminary data.</text>
</comment>
<gene>
    <name evidence="2" type="ORF">ETD85_00500</name>
</gene>
<sequence>MACPHPTPGVCALLPLFDVALRRRGYTHERVFAQRVLTGPLGDRVDLVELAGKAERGEPHGLLLEGPVDGKDPDEDAIRLAGESLAAGDPTGWFERLYAESATGGAIVPWDSRSPHSLLVEWTSQQVSPGRGRALVVGAGLGDDAEFVAGLGYETVAFDVSESAVRLARERFRFSGVHYRVADLLGPPAEWRHAFDLVVEIMTVQALPEGLHERATAAIAKFVRPGGTLLVIAAGRAEGGPVFAPAWPLTPSEIAAFAVGGLKVGRVEDLRDGGRHRWRATFHRPI</sequence>
<dbReference type="Proteomes" id="UP000306628">
    <property type="component" value="Unassembled WGS sequence"/>
</dbReference>
<dbReference type="InterPro" id="IPR041698">
    <property type="entry name" value="Methyltransf_25"/>
</dbReference>
<name>A0A5S4H3T4_9ACTN</name>